<comment type="caution">
    <text evidence="3">The sequence shown here is derived from an EMBL/GenBank/DDBJ whole genome shotgun (WGS) entry which is preliminary data.</text>
</comment>
<sequence length="560" mass="62242">MSRLAKWKLEKTKVKVVFRLQFHATHIPQTGWDKLFISFIPADSGKATAKTTKANVRNGTCKWGDPIYETTRLLQDAKTKQYDERLYKLVVAMGSSRSSILGEANINLADYADASKPSAVALPLHGCDSETILHVTVQLLTSKTGFREFEQQRELREMGLQRTTNQNSNDESGGGKVSSSEALVNDQMDKVSARVRFKPESKELPSLEEEVGLNEEYADSAVGCDGSSNTSESLYAEKHDTSSTHEIDSLKSTISGDLGGHSLSQSPRPEKGDPSDHRFLGQGNNDWVHGWGSDYSMDNDLAIAYEENSRLRGSLEVAESSIYELKLEVSSLQSHADEIGVETQKLAQQLAAEIASGEELAKEVSVLKSESSKFKDDFEWLKNFKLSPIFSSEETGTDQDHLFQNLQLRWLKGLLVMEDKIRELQNKTCLGFHDTDFRFLHPDLEVLLSVVQDLKQGTGQAISTLNTVQSERANVKEIREMNILNSEQFVSGIGFDSDLYQPEGMLHCLSIPGLVSHELDSVDATNAMKGQIFELLRELEESKVEQGKPCEKNGPDGVLL</sequence>
<dbReference type="Proteomes" id="UP001415857">
    <property type="component" value="Unassembled WGS sequence"/>
</dbReference>
<dbReference type="EMBL" id="JBBPBK010000014">
    <property type="protein sequence ID" value="KAK9269836.1"/>
    <property type="molecule type" value="Genomic_DNA"/>
</dbReference>
<gene>
    <name evidence="3" type="ORF">L1049_025409</name>
</gene>
<dbReference type="InterPro" id="IPR019448">
    <property type="entry name" value="NT-C2"/>
</dbReference>
<evidence type="ECO:0000259" key="2">
    <source>
        <dbReference type="PROSITE" id="PS51840"/>
    </source>
</evidence>
<protein>
    <recommendedName>
        <fullName evidence="2">C2 NT-type domain-containing protein</fullName>
    </recommendedName>
</protein>
<reference evidence="3 4" key="1">
    <citation type="journal article" date="2024" name="Plant J.">
        <title>Genome sequences and population genomics reveal climatic adaptation and genomic divergence between two closely related sweetgum species.</title>
        <authorList>
            <person name="Xu W.Q."/>
            <person name="Ren C.Q."/>
            <person name="Zhang X.Y."/>
            <person name="Comes H.P."/>
            <person name="Liu X.H."/>
            <person name="Li Y.G."/>
            <person name="Kettle C.J."/>
            <person name="Jalonen R."/>
            <person name="Gaisberger H."/>
            <person name="Ma Y.Z."/>
            <person name="Qiu Y.X."/>
        </authorList>
    </citation>
    <scope>NUCLEOTIDE SEQUENCE [LARGE SCALE GENOMIC DNA]</scope>
    <source>
        <strain evidence="3">Hangzhou</strain>
    </source>
</reference>
<feature type="region of interest" description="Disordered" evidence="1">
    <location>
        <begin position="157"/>
        <end position="185"/>
    </location>
</feature>
<dbReference type="AlphaFoldDB" id="A0AAP0R8F3"/>
<dbReference type="PANTHER" id="PTHR34452">
    <property type="entry name" value="MYOSIN HEAVY CHAIN-RELATED PROTEIN"/>
    <property type="match status" value="1"/>
</dbReference>
<evidence type="ECO:0000313" key="4">
    <source>
        <dbReference type="Proteomes" id="UP001415857"/>
    </source>
</evidence>
<dbReference type="PANTHER" id="PTHR34452:SF1">
    <property type="entry name" value="SPORULATION-SPECIFIC PROTEIN"/>
    <property type="match status" value="1"/>
</dbReference>
<accession>A0AAP0R8F3</accession>
<name>A0AAP0R8F3_LIQFO</name>
<feature type="domain" description="C2 NT-type" evidence="2">
    <location>
        <begin position="6"/>
        <end position="141"/>
    </location>
</feature>
<dbReference type="Pfam" id="PF10358">
    <property type="entry name" value="NT-C2"/>
    <property type="match status" value="1"/>
</dbReference>
<feature type="compositionally biased region" description="Basic and acidic residues" evidence="1">
    <location>
        <begin position="268"/>
        <end position="279"/>
    </location>
</feature>
<organism evidence="3 4">
    <name type="scientific">Liquidambar formosana</name>
    <name type="common">Formosan gum</name>
    <dbReference type="NCBI Taxonomy" id="63359"/>
    <lineage>
        <taxon>Eukaryota</taxon>
        <taxon>Viridiplantae</taxon>
        <taxon>Streptophyta</taxon>
        <taxon>Embryophyta</taxon>
        <taxon>Tracheophyta</taxon>
        <taxon>Spermatophyta</taxon>
        <taxon>Magnoliopsida</taxon>
        <taxon>eudicotyledons</taxon>
        <taxon>Gunneridae</taxon>
        <taxon>Pentapetalae</taxon>
        <taxon>Saxifragales</taxon>
        <taxon>Altingiaceae</taxon>
        <taxon>Liquidambar</taxon>
    </lineage>
</organism>
<feature type="region of interest" description="Disordered" evidence="1">
    <location>
        <begin position="220"/>
        <end position="281"/>
    </location>
</feature>
<evidence type="ECO:0000256" key="1">
    <source>
        <dbReference type="SAM" id="MobiDB-lite"/>
    </source>
</evidence>
<dbReference type="PROSITE" id="PS51840">
    <property type="entry name" value="C2_NT"/>
    <property type="match status" value="1"/>
</dbReference>
<evidence type="ECO:0000313" key="3">
    <source>
        <dbReference type="EMBL" id="KAK9269836.1"/>
    </source>
</evidence>
<feature type="compositionally biased region" description="Polar residues" evidence="1">
    <location>
        <begin position="161"/>
        <end position="182"/>
    </location>
</feature>
<keyword evidence="4" id="KW-1185">Reference proteome</keyword>
<proteinExistence type="predicted"/>
<feature type="compositionally biased region" description="Basic and acidic residues" evidence="1">
    <location>
        <begin position="235"/>
        <end position="249"/>
    </location>
</feature>